<reference evidence="2 3" key="1">
    <citation type="submission" date="2019-05" db="EMBL/GenBank/DDBJ databases">
        <title>Another draft genome of Portunus trituberculatus and its Hox gene families provides insights of decapod evolution.</title>
        <authorList>
            <person name="Jeong J.-H."/>
            <person name="Song I."/>
            <person name="Kim S."/>
            <person name="Choi T."/>
            <person name="Kim D."/>
            <person name="Ryu S."/>
            <person name="Kim W."/>
        </authorList>
    </citation>
    <scope>NUCLEOTIDE SEQUENCE [LARGE SCALE GENOMIC DNA]</scope>
    <source>
        <tissue evidence="2">Muscle</tissue>
    </source>
</reference>
<accession>A0A5B7IR46</accession>
<gene>
    <name evidence="2" type="ORF">E2C01_077353</name>
</gene>
<feature type="compositionally biased region" description="Basic and acidic residues" evidence="1">
    <location>
        <begin position="45"/>
        <end position="57"/>
    </location>
</feature>
<evidence type="ECO:0000313" key="3">
    <source>
        <dbReference type="Proteomes" id="UP000324222"/>
    </source>
</evidence>
<feature type="region of interest" description="Disordered" evidence="1">
    <location>
        <begin position="45"/>
        <end position="84"/>
    </location>
</feature>
<evidence type="ECO:0000313" key="2">
    <source>
        <dbReference type="EMBL" id="MPC82674.1"/>
    </source>
</evidence>
<comment type="caution">
    <text evidence="2">The sequence shown here is derived from an EMBL/GenBank/DDBJ whole genome shotgun (WGS) entry which is preliminary data.</text>
</comment>
<sequence length="102" mass="11644">MVVVVVVVAEVSVVIVVVVITKQTSPNETQRELIQNYESLHSQQDKAPLREKWDARKGTRHTPATIIIQRTEEENNDPLKDTKLEADVPEVFTPFLLSPQRR</sequence>
<organism evidence="2 3">
    <name type="scientific">Portunus trituberculatus</name>
    <name type="common">Swimming crab</name>
    <name type="synonym">Neptunus trituberculatus</name>
    <dbReference type="NCBI Taxonomy" id="210409"/>
    <lineage>
        <taxon>Eukaryota</taxon>
        <taxon>Metazoa</taxon>
        <taxon>Ecdysozoa</taxon>
        <taxon>Arthropoda</taxon>
        <taxon>Crustacea</taxon>
        <taxon>Multicrustacea</taxon>
        <taxon>Malacostraca</taxon>
        <taxon>Eumalacostraca</taxon>
        <taxon>Eucarida</taxon>
        <taxon>Decapoda</taxon>
        <taxon>Pleocyemata</taxon>
        <taxon>Brachyura</taxon>
        <taxon>Eubrachyura</taxon>
        <taxon>Portunoidea</taxon>
        <taxon>Portunidae</taxon>
        <taxon>Portuninae</taxon>
        <taxon>Portunus</taxon>
    </lineage>
</organism>
<dbReference type="EMBL" id="VSRR010060419">
    <property type="protein sequence ID" value="MPC82674.1"/>
    <property type="molecule type" value="Genomic_DNA"/>
</dbReference>
<protein>
    <submittedName>
        <fullName evidence="2">Uncharacterized protein</fullName>
    </submittedName>
</protein>
<evidence type="ECO:0000256" key="1">
    <source>
        <dbReference type="SAM" id="MobiDB-lite"/>
    </source>
</evidence>
<dbReference type="AlphaFoldDB" id="A0A5B7IR46"/>
<feature type="compositionally biased region" description="Basic and acidic residues" evidence="1">
    <location>
        <begin position="70"/>
        <end position="84"/>
    </location>
</feature>
<proteinExistence type="predicted"/>
<dbReference type="Proteomes" id="UP000324222">
    <property type="component" value="Unassembled WGS sequence"/>
</dbReference>
<name>A0A5B7IR46_PORTR</name>
<keyword evidence="3" id="KW-1185">Reference proteome</keyword>